<dbReference type="RefSeq" id="WP_135499286.1">
    <property type="nucleotide sequence ID" value="NZ_SRLD01000047.1"/>
</dbReference>
<dbReference type="CDD" id="cd00093">
    <property type="entry name" value="HTH_XRE"/>
    <property type="match status" value="1"/>
</dbReference>
<keyword evidence="3" id="KW-1185">Reference proteome</keyword>
<comment type="caution">
    <text evidence="2">The sequence shown here is derived from an EMBL/GenBank/DDBJ whole genome shotgun (WGS) entry which is preliminary data.</text>
</comment>
<evidence type="ECO:0000313" key="2">
    <source>
        <dbReference type="EMBL" id="TGE13888.1"/>
    </source>
</evidence>
<gene>
    <name evidence="2" type="ORF">E5J99_18390</name>
</gene>
<dbReference type="EMBL" id="SRLD01000047">
    <property type="protein sequence ID" value="TGE13888.1"/>
    <property type="molecule type" value="Genomic_DNA"/>
</dbReference>
<feature type="domain" description="HTH cro/C1-type" evidence="1">
    <location>
        <begin position="16"/>
        <end position="45"/>
    </location>
</feature>
<dbReference type="SUPFAM" id="SSF47413">
    <property type="entry name" value="lambda repressor-like DNA-binding domains"/>
    <property type="match status" value="1"/>
</dbReference>
<dbReference type="Gene3D" id="1.10.260.40">
    <property type="entry name" value="lambda repressor-like DNA-binding domains"/>
    <property type="match status" value="1"/>
</dbReference>
<reference evidence="2 3" key="1">
    <citation type="submission" date="2019-04" db="EMBL/GenBank/DDBJ databases">
        <authorList>
            <person name="Feng G."/>
            <person name="Zhang J."/>
            <person name="Zhu H."/>
        </authorList>
    </citation>
    <scope>NUCLEOTIDE SEQUENCE [LARGE SCALE GENOMIC DNA]</scope>
    <source>
        <strain evidence="2 3">JCM 17223</strain>
    </source>
</reference>
<dbReference type="InterPro" id="IPR001387">
    <property type="entry name" value="Cro/C1-type_HTH"/>
</dbReference>
<sequence>MTTSSLPTVSLTAAVRAHLGLTVRQLARYLGVSGPFVAHVESGRRGLPPALVSRLLTLSRLLPPPLGQGLPAAAVLPVYDPLTALPPPELLLAELPDTAAPAPEALRRRLRDCRLQLLTQGSRLAQLQARAATLVRRRHGLAQLRAAPLPADPTEAAHYTRWLGELATDLAVADPDPAAAAATRHLLAAHVTGLRAEVAALAAP</sequence>
<organism evidence="2 3">
    <name type="scientific">Hymenobacter elongatus</name>
    <dbReference type="NCBI Taxonomy" id="877208"/>
    <lineage>
        <taxon>Bacteria</taxon>
        <taxon>Pseudomonadati</taxon>
        <taxon>Bacteroidota</taxon>
        <taxon>Cytophagia</taxon>
        <taxon>Cytophagales</taxon>
        <taxon>Hymenobacteraceae</taxon>
        <taxon>Hymenobacter</taxon>
    </lineage>
</organism>
<dbReference type="PROSITE" id="PS50943">
    <property type="entry name" value="HTH_CROC1"/>
    <property type="match status" value="1"/>
</dbReference>
<evidence type="ECO:0000259" key="1">
    <source>
        <dbReference type="PROSITE" id="PS50943"/>
    </source>
</evidence>
<dbReference type="GO" id="GO:0003677">
    <property type="term" value="F:DNA binding"/>
    <property type="evidence" value="ECO:0007669"/>
    <property type="project" value="InterPro"/>
</dbReference>
<dbReference type="OrthoDB" id="886488at2"/>
<dbReference type="Pfam" id="PF13560">
    <property type="entry name" value="HTH_31"/>
    <property type="match status" value="1"/>
</dbReference>
<dbReference type="AlphaFoldDB" id="A0A4Z0PFG8"/>
<proteinExistence type="predicted"/>
<dbReference type="Proteomes" id="UP000297739">
    <property type="component" value="Unassembled WGS sequence"/>
</dbReference>
<name>A0A4Z0PFG8_9BACT</name>
<accession>A0A4Z0PFG8</accession>
<dbReference type="InterPro" id="IPR010982">
    <property type="entry name" value="Lambda_DNA-bd_dom_sf"/>
</dbReference>
<protein>
    <submittedName>
        <fullName evidence="2">XRE family transcriptional regulator</fullName>
    </submittedName>
</protein>
<evidence type="ECO:0000313" key="3">
    <source>
        <dbReference type="Proteomes" id="UP000297739"/>
    </source>
</evidence>